<evidence type="ECO:0000313" key="5">
    <source>
        <dbReference type="Proteomes" id="UP000243348"/>
    </source>
</evidence>
<dbReference type="PANTHER" id="PTHR10566:SF128">
    <property type="entry name" value="UBIB DOMAIN CONTAINING KINASE"/>
    <property type="match status" value="1"/>
</dbReference>
<keyword evidence="2" id="KW-0472">Membrane</keyword>
<evidence type="ECO:0000256" key="2">
    <source>
        <dbReference type="SAM" id="Phobius"/>
    </source>
</evidence>
<dbReference type="PANTHER" id="PTHR10566">
    <property type="entry name" value="CHAPERONE-ACTIVITY OF BC1 COMPLEX CABC1 -RELATED"/>
    <property type="match status" value="1"/>
</dbReference>
<keyword evidence="2" id="KW-1133">Transmembrane helix</keyword>
<keyword evidence="4" id="KW-0542">Nucleomorph</keyword>
<dbReference type="GO" id="GO:0004672">
    <property type="term" value="F:protein kinase activity"/>
    <property type="evidence" value="ECO:0007669"/>
    <property type="project" value="InterPro"/>
</dbReference>
<name>J7G6I5_9CRYP</name>
<dbReference type="EMBL" id="CP003682">
    <property type="protein sequence ID" value="AFP65661.1"/>
    <property type="molecule type" value="Genomic_DNA"/>
</dbReference>
<dbReference type="GO" id="GO:0005524">
    <property type="term" value="F:ATP binding"/>
    <property type="evidence" value="ECO:0007669"/>
    <property type="project" value="InterPro"/>
</dbReference>
<dbReference type="AlphaFoldDB" id="J7G6I5"/>
<feature type="domain" description="Protein kinase" evidence="3">
    <location>
        <begin position="380"/>
        <end position="718"/>
    </location>
</feature>
<dbReference type="InterPro" id="IPR050154">
    <property type="entry name" value="UbiB_kinase"/>
</dbReference>
<organism evidence="4 5">
    <name type="scientific">Chroomonas mesostigmatica CCMP1168</name>
    <dbReference type="NCBI Taxonomy" id="1195612"/>
    <lineage>
        <taxon>Eukaryota</taxon>
        <taxon>Cryptophyceae</taxon>
        <taxon>Pyrenomonadales</taxon>
        <taxon>Chroomonadaceae</taxon>
        <taxon>Chroomonas</taxon>
    </lineage>
</organism>
<dbReference type="Proteomes" id="UP000243348">
    <property type="component" value="Nucleomorph 3"/>
</dbReference>
<geneLocation type="nucleomorph" evidence="4"/>
<gene>
    <name evidence="4" type="primary">kin(ABC1)</name>
    <name evidence="4" type="ORF">CMESO_517</name>
</gene>
<accession>J7G6I5</accession>
<dbReference type="PROSITE" id="PS50011">
    <property type="entry name" value="PROTEIN_KINASE_DOM"/>
    <property type="match status" value="1"/>
</dbReference>
<reference evidence="4 5" key="1">
    <citation type="journal article" date="2012" name="Genome Biol. Evol.">
        <title>Nucleomorph genome sequence of the cryptophyte alga Chroomonas mesostigmatica CCMP1168 reveals lineage-specific gene loss and genome complexity.</title>
        <authorList>
            <person name="Moore C.E."/>
            <person name="Curtis B."/>
            <person name="Mills T."/>
            <person name="Tanifuji G."/>
            <person name="Archibald J.M."/>
        </authorList>
    </citation>
    <scope>NUCLEOTIDE SEQUENCE [LARGE SCALE GENOMIC DNA]</scope>
    <source>
        <strain evidence="4 5">CCMP1168</strain>
    </source>
</reference>
<dbReference type="SUPFAM" id="SSF56112">
    <property type="entry name" value="Protein kinase-like (PK-like)"/>
    <property type="match status" value="1"/>
</dbReference>
<dbReference type="InterPro" id="IPR000719">
    <property type="entry name" value="Prot_kinase_dom"/>
</dbReference>
<dbReference type="InterPro" id="IPR004147">
    <property type="entry name" value="ABC1_dom"/>
</dbReference>
<keyword evidence="2" id="KW-0812">Transmembrane</keyword>
<proteinExistence type="inferred from homology"/>
<comment type="similarity">
    <text evidence="1">Belongs to the protein kinase superfamily. ADCK protein kinase family.</text>
</comment>
<protein>
    <submittedName>
        <fullName evidence="4">ABC1 family protein</fullName>
    </submittedName>
</protein>
<evidence type="ECO:0000313" key="4">
    <source>
        <dbReference type="EMBL" id="AFP65661.1"/>
    </source>
</evidence>
<evidence type="ECO:0000256" key="1">
    <source>
        <dbReference type="ARBA" id="ARBA00009670"/>
    </source>
</evidence>
<dbReference type="InterPro" id="IPR011009">
    <property type="entry name" value="Kinase-like_dom_sf"/>
</dbReference>
<dbReference type="CDD" id="cd05121">
    <property type="entry name" value="ABC1_ADCK3-like"/>
    <property type="match status" value="1"/>
</dbReference>
<dbReference type="Gene3D" id="1.10.510.10">
    <property type="entry name" value="Transferase(Phosphotransferase) domain 1"/>
    <property type="match status" value="1"/>
</dbReference>
<dbReference type="Pfam" id="PF03109">
    <property type="entry name" value="ABC1"/>
    <property type="match status" value="1"/>
</dbReference>
<feature type="transmembrane region" description="Helical" evidence="2">
    <location>
        <begin position="833"/>
        <end position="855"/>
    </location>
</feature>
<evidence type="ECO:0000259" key="3">
    <source>
        <dbReference type="PROSITE" id="PS50011"/>
    </source>
</evidence>
<sequence length="872" mass="102376">MAQFSNCKREENCRTPKILNPAYCKTFLFFSNNIYINSKKKFNICFNKKKKFISKGHRISMNLKESDEKKKIISKKKLLHRRDFFNTIFFGVFLKNTYILEKDISFERKKKEIFSSIGTFSEKKNEKILNRKEKKYQNKNFFSFLSYKEIEIETLEKLSRIFWSSSLFGLFIFFGISSSDRFSTKIELPEDYSPNQITTYFKLRPEKVLKRFSQIFFEIFKFSIGLVSDYIVFPKNESSEFYSNDQNKFEKLISFFFVNYYYARETLNILYFTDNINLSKIVRIKSIHYVYYFRKNQKEKKYLQTKWDNRAKNLRETIAKLSPAFIKLAQALVARPDIVSERISNELQRLQDDMPFFSNEKAFDFIKKELGASPHQIFSEMSNEPVAAASLGQVYKANLDGMQVAIKVQRPGLSEMIALDILIIRFLSFILQKSFKIRTDLVAIVDEYAQRLFEELDYRKESSNMIKFRSLYGYMDMIYIPRVFVEYSSKHVLVMEWVEGERLVKHSVKSMQEDVSLIEIGVRCSLVQLLETGFLHCDPHGGNLVKTKNGRLAYLDFGLVSEIPETVRFSFISAILNLINREYESLARDFNGMALIRNDDLDKEISKISFAFFEIFDKSLSNFDKFTFQDITEKILRLTAKFPFILPPYFLNNLRAIATLEGLALKADPNFKIADVVYPYIINKLLTNPAPQFQGALEDFLIDTHTMKPNWNRLEALLQDPEWTETFSDQSENLSDTVLNFIISPTGDFLKIWILQSIIESSLKKFFSLLTFGKNKKLSDFNYKKRQKKKNFDKNSFGMSPPINDMGVVFPNLNGSKIYSWNTLFLLLRSCTLATSILISEFIFKSFFFFFSIFWKKLRSISNVSISRKPLN</sequence>